<dbReference type="GO" id="GO:0016985">
    <property type="term" value="F:mannan endo-1,4-beta-mannosidase activity"/>
    <property type="evidence" value="ECO:0007669"/>
    <property type="project" value="UniProtKB-EC"/>
</dbReference>
<accession>A0A833QXR4</accession>
<feature type="domain" description="Glycoside hydrolase family 5" evidence="7">
    <location>
        <begin position="44"/>
        <end position="381"/>
    </location>
</feature>
<dbReference type="PANTHER" id="PTHR31451">
    <property type="match status" value="1"/>
</dbReference>
<dbReference type="InterPro" id="IPR001547">
    <property type="entry name" value="Glyco_hydro_5"/>
</dbReference>
<evidence type="ECO:0000256" key="6">
    <source>
        <dbReference type="SAM" id="Phobius"/>
    </source>
</evidence>
<evidence type="ECO:0000256" key="2">
    <source>
        <dbReference type="ARBA" id="ARBA00005641"/>
    </source>
</evidence>
<dbReference type="PANTHER" id="PTHR31451:SF45">
    <property type="entry name" value="MANNAN ENDO-1,4-BETA-MANNOSIDASE 2"/>
    <property type="match status" value="1"/>
</dbReference>
<keyword evidence="5" id="KW-0326">Glycosidase</keyword>
<evidence type="ECO:0000256" key="3">
    <source>
        <dbReference type="ARBA" id="ARBA00012706"/>
    </source>
</evidence>
<keyword evidence="9" id="KW-1185">Reference proteome</keyword>
<dbReference type="Pfam" id="PF26410">
    <property type="entry name" value="GH5_mannosidase"/>
    <property type="match status" value="1"/>
</dbReference>
<dbReference type="EMBL" id="SWLB01000009">
    <property type="protein sequence ID" value="KAF3335080.1"/>
    <property type="molecule type" value="Genomic_DNA"/>
</dbReference>
<keyword evidence="6" id="KW-0812">Transmembrane</keyword>
<name>A0A833QXR4_9POAL</name>
<protein>
    <recommendedName>
        <fullName evidence="3">mannan endo-1,4-beta-mannosidase</fullName>
        <ecNumber evidence="3">3.2.1.78</ecNumber>
    </recommendedName>
</protein>
<comment type="catalytic activity">
    <reaction evidence="1">
        <text>Random hydrolysis of (1-&gt;4)-beta-D-mannosidic linkages in mannans, galactomannans and glucomannans.</text>
        <dbReference type="EC" id="3.2.1.78"/>
    </reaction>
</comment>
<evidence type="ECO:0000256" key="5">
    <source>
        <dbReference type="ARBA" id="ARBA00023295"/>
    </source>
</evidence>
<comment type="caution">
    <text evidence="8">The sequence shown here is derived from an EMBL/GenBank/DDBJ whole genome shotgun (WGS) entry which is preliminary data.</text>
</comment>
<evidence type="ECO:0000256" key="4">
    <source>
        <dbReference type="ARBA" id="ARBA00022801"/>
    </source>
</evidence>
<dbReference type="SUPFAM" id="SSF51445">
    <property type="entry name" value="(Trans)glycosidases"/>
    <property type="match status" value="1"/>
</dbReference>
<dbReference type="AlphaFoldDB" id="A0A833QXR4"/>
<keyword evidence="6" id="KW-1133">Transmembrane helix</keyword>
<dbReference type="EC" id="3.2.1.78" evidence="3"/>
<dbReference type="GO" id="GO:0000272">
    <property type="term" value="P:polysaccharide catabolic process"/>
    <property type="evidence" value="ECO:0007669"/>
    <property type="project" value="InterPro"/>
</dbReference>
<keyword evidence="4" id="KW-0378">Hydrolase</keyword>
<dbReference type="Gene3D" id="3.20.20.80">
    <property type="entry name" value="Glycosidases"/>
    <property type="match status" value="1"/>
</dbReference>
<gene>
    <name evidence="8" type="ORF">FCM35_KLT21684</name>
</gene>
<keyword evidence="6" id="KW-0472">Membrane</keyword>
<sequence length="436" mass="49879">MAVTNGLFYHILAFTSCVAFIYFSFRDLKDDFRSHFLENKPQVRFVERNGTQFFLGGKPFYVNGWNSYWLMDQAVEESTRPRVSTIFRTGSQMGLTVCRTWAFNDGTHNALQISPGRFDERVFQALDGVIEEARSHGIRLILSLANNLDAYGGKSQYVKWAWEEGVGVSASNDSFFFDPSIKSYFKSYLKTLLTRRNHMTGVQYKDDPTIFAWELMNEPRCSSDSSGRTLQSWIEEMSAYVKLIDQNHLLTVGLEGFYGPTSPPDKLSINPGEWFSMLGSDFIRNSKIPTIDFASVHVYPDSWMVHADITEKERFVSKWVKSHIEDGEKMLNKPVLFTEFGLSTEANGFDHAHRLLFYKSIYDTIYESAKRNGAGSGAFIWQLIVEGMEILFHDTFAFVPESIPSLHSLLKEQSCRLATLRYGSDLVKQFSKNVCE</sequence>
<dbReference type="OrthoDB" id="406631at2759"/>
<evidence type="ECO:0000313" key="8">
    <source>
        <dbReference type="EMBL" id="KAF3335080.1"/>
    </source>
</evidence>
<proteinExistence type="inferred from homology"/>
<comment type="similarity">
    <text evidence="2">Belongs to the glycosyl hydrolase 5 (cellulase A) family.</text>
</comment>
<feature type="transmembrane region" description="Helical" evidence="6">
    <location>
        <begin position="6"/>
        <end position="25"/>
    </location>
</feature>
<dbReference type="InterPro" id="IPR017853">
    <property type="entry name" value="GH"/>
</dbReference>
<dbReference type="Proteomes" id="UP000623129">
    <property type="component" value="Unassembled WGS sequence"/>
</dbReference>
<reference evidence="8" key="1">
    <citation type="submission" date="2020-01" db="EMBL/GenBank/DDBJ databases">
        <title>Genome sequence of Kobresia littledalei, the first chromosome-level genome in the family Cyperaceae.</title>
        <authorList>
            <person name="Qu G."/>
        </authorList>
    </citation>
    <scope>NUCLEOTIDE SEQUENCE</scope>
    <source>
        <strain evidence="8">C.B.Clarke</strain>
        <tissue evidence="8">Leaf</tissue>
    </source>
</reference>
<evidence type="ECO:0000259" key="7">
    <source>
        <dbReference type="Pfam" id="PF26410"/>
    </source>
</evidence>
<organism evidence="8 9">
    <name type="scientific">Carex littledalei</name>
    <dbReference type="NCBI Taxonomy" id="544730"/>
    <lineage>
        <taxon>Eukaryota</taxon>
        <taxon>Viridiplantae</taxon>
        <taxon>Streptophyta</taxon>
        <taxon>Embryophyta</taxon>
        <taxon>Tracheophyta</taxon>
        <taxon>Spermatophyta</taxon>
        <taxon>Magnoliopsida</taxon>
        <taxon>Liliopsida</taxon>
        <taxon>Poales</taxon>
        <taxon>Cyperaceae</taxon>
        <taxon>Cyperoideae</taxon>
        <taxon>Cariceae</taxon>
        <taxon>Carex</taxon>
        <taxon>Carex subgen. Euthyceras</taxon>
    </lineage>
</organism>
<dbReference type="FunFam" id="3.20.20.80:FF:000012">
    <property type="entry name" value="Mannan endo-1,4-beta-mannosidase 6"/>
    <property type="match status" value="1"/>
</dbReference>
<evidence type="ECO:0000313" key="9">
    <source>
        <dbReference type="Proteomes" id="UP000623129"/>
    </source>
</evidence>
<evidence type="ECO:0000256" key="1">
    <source>
        <dbReference type="ARBA" id="ARBA00001678"/>
    </source>
</evidence>
<dbReference type="InterPro" id="IPR045053">
    <property type="entry name" value="MAN-like"/>
</dbReference>